<evidence type="ECO:0000313" key="2">
    <source>
        <dbReference type="EMBL" id="KAK3026414.1"/>
    </source>
</evidence>
<dbReference type="AlphaFoldDB" id="A0AA89B233"/>
<dbReference type="InterPro" id="IPR002156">
    <property type="entry name" value="RNaseH_domain"/>
</dbReference>
<organism evidence="2 3">
    <name type="scientific">Escallonia herrerae</name>
    <dbReference type="NCBI Taxonomy" id="1293975"/>
    <lineage>
        <taxon>Eukaryota</taxon>
        <taxon>Viridiplantae</taxon>
        <taxon>Streptophyta</taxon>
        <taxon>Embryophyta</taxon>
        <taxon>Tracheophyta</taxon>
        <taxon>Spermatophyta</taxon>
        <taxon>Magnoliopsida</taxon>
        <taxon>eudicotyledons</taxon>
        <taxon>Gunneridae</taxon>
        <taxon>Pentapetalae</taxon>
        <taxon>asterids</taxon>
        <taxon>campanulids</taxon>
        <taxon>Escalloniales</taxon>
        <taxon>Escalloniaceae</taxon>
        <taxon>Escallonia</taxon>
    </lineage>
</organism>
<reference evidence="2" key="1">
    <citation type="submission" date="2022-12" db="EMBL/GenBank/DDBJ databases">
        <title>Draft genome assemblies for two species of Escallonia (Escalloniales).</title>
        <authorList>
            <person name="Chanderbali A."/>
            <person name="Dervinis C."/>
            <person name="Anghel I."/>
            <person name="Soltis D."/>
            <person name="Soltis P."/>
            <person name="Zapata F."/>
        </authorList>
    </citation>
    <scope>NUCLEOTIDE SEQUENCE</scope>
    <source>
        <strain evidence="2">UCBG64.0493</strain>
        <tissue evidence="2">Leaf</tissue>
    </source>
</reference>
<feature type="domain" description="RNase H type-1" evidence="1">
    <location>
        <begin position="32"/>
        <end position="83"/>
    </location>
</feature>
<gene>
    <name evidence="2" type="ORF">RJ639_041426</name>
</gene>
<sequence length="85" mass="9152">MTPVNWQTPLENRYKINFDAARFTRECAIGIGVVVRGLSKKIMGSLTPENAEALAASEAVLLGLECGFRNVTIEGDATNIISALL</sequence>
<name>A0AA89B233_9ASTE</name>
<protein>
    <recommendedName>
        <fullName evidence="1">RNase H type-1 domain-containing protein</fullName>
    </recommendedName>
</protein>
<dbReference type="EMBL" id="JAVXUP010000501">
    <property type="protein sequence ID" value="KAK3026414.1"/>
    <property type="molecule type" value="Genomic_DNA"/>
</dbReference>
<keyword evidence="3" id="KW-1185">Reference proteome</keyword>
<comment type="caution">
    <text evidence="2">The sequence shown here is derived from an EMBL/GenBank/DDBJ whole genome shotgun (WGS) entry which is preliminary data.</text>
</comment>
<evidence type="ECO:0000259" key="1">
    <source>
        <dbReference type="Pfam" id="PF13456"/>
    </source>
</evidence>
<dbReference type="Proteomes" id="UP001188597">
    <property type="component" value="Unassembled WGS sequence"/>
</dbReference>
<dbReference type="CDD" id="cd06222">
    <property type="entry name" value="RNase_H_like"/>
    <property type="match status" value="1"/>
</dbReference>
<dbReference type="GO" id="GO:0004523">
    <property type="term" value="F:RNA-DNA hybrid ribonuclease activity"/>
    <property type="evidence" value="ECO:0007669"/>
    <property type="project" value="InterPro"/>
</dbReference>
<accession>A0AA89B233</accession>
<dbReference type="PANTHER" id="PTHR47074">
    <property type="entry name" value="BNAC02G40300D PROTEIN"/>
    <property type="match status" value="1"/>
</dbReference>
<dbReference type="GO" id="GO:0003676">
    <property type="term" value="F:nucleic acid binding"/>
    <property type="evidence" value="ECO:0007669"/>
    <property type="project" value="InterPro"/>
</dbReference>
<dbReference type="PANTHER" id="PTHR47074:SF48">
    <property type="entry name" value="POLYNUCLEOTIDYL TRANSFERASE, RIBONUCLEASE H-LIKE SUPERFAMILY PROTEIN"/>
    <property type="match status" value="1"/>
</dbReference>
<proteinExistence type="predicted"/>
<dbReference type="Pfam" id="PF13456">
    <property type="entry name" value="RVT_3"/>
    <property type="match status" value="1"/>
</dbReference>
<dbReference type="InterPro" id="IPR044730">
    <property type="entry name" value="RNase_H-like_dom_plant"/>
</dbReference>
<evidence type="ECO:0000313" key="3">
    <source>
        <dbReference type="Proteomes" id="UP001188597"/>
    </source>
</evidence>
<dbReference type="InterPro" id="IPR052929">
    <property type="entry name" value="RNase_H-like_EbsB-rel"/>
</dbReference>